<dbReference type="OrthoDB" id="7275155at2"/>
<organism evidence="3 4">
    <name type="scientific">Gluconobacter wancherniae NBRC 103581</name>
    <dbReference type="NCBI Taxonomy" id="656744"/>
    <lineage>
        <taxon>Bacteria</taxon>
        <taxon>Pseudomonadati</taxon>
        <taxon>Pseudomonadota</taxon>
        <taxon>Alphaproteobacteria</taxon>
        <taxon>Acetobacterales</taxon>
        <taxon>Acetobacteraceae</taxon>
        <taxon>Gluconobacter</taxon>
    </lineage>
</organism>
<feature type="chain" id="PRO_5022091642" evidence="2">
    <location>
        <begin position="22"/>
        <end position="140"/>
    </location>
</feature>
<keyword evidence="4" id="KW-1185">Reference proteome</keyword>
<reference evidence="3 4" key="1">
    <citation type="submission" date="2019-07" db="EMBL/GenBank/DDBJ databases">
        <title>Whole genome shotgun sequence of Gluconobacter wancherniae NBRC 103581.</title>
        <authorList>
            <person name="Hosoyama A."/>
            <person name="Uohara A."/>
            <person name="Ohji S."/>
            <person name="Ichikawa N."/>
        </authorList>
    </citation>
    <scope>NUCLEOTIDE SEQUENCE [LARGE SCALE GENOMIC DNA]</scope>
    <source>
        <strain evidence="3 4">NBRC 103581</strain>
    </source>
</reference>
<feature type="compositionally biased region" description="Polar residues" evidence="1">
    <location>
        <begin position="39"/>
        <end position="59"/>
    </location>
</feature>
<evidence type="ECO:0000256" key="1">
    <source>
        <dbReference type="SAM" id="MobiDB-lite"/>
    </source>
</evidence>
<protein>
    <submittedName>
        <fullName evidence="3">Uncharacterized protein</fullName>
    </submittedName>
</protein>
<accession>A0A511AWQ1</accession>
<evidence type="ECO:0000313" key="3">
    <source>
        <dbReference type="EMBL" id="GEK92640.1"/>
    </source>
</evidence>
<dbReference type="AlphaFoldDB" id="A0A511AWQ1"/>
<comment type="caution">
    <text evidence="3">The sequence shown here is derived from an EMBL/GenBank/DDBJ whole genome shotgun (WGS) entry which is preliminary data.</text>
</comment>
<proteinExistence type="predicted"/>
<dbReference type="RefSeq" id="WP_146793512.1">
    <property type="nucleotide sequence ID" value="NZ_BARC01000005.1"/>
</dbReference>
<gene>
    <name evidence="3" type="ORF">GWA01_04100</name>
</gene>
<feature type="region of interest" description="Disordered" evidence="1">
    <location>
        <begin position="24"/>
        <end position="140"/>
    </location>
</feature>
<dbReference type="Proteomes" id="UP000321230">
    <property type="component" value="Unassembled WGS sequence"/>
</dbReference>
<evidence type="ECO:0000313" key="4">
    <source>
        <dbReference type="Proteomes" id="UP000321230"/>
    </source>
</evidence>
<sequence length="140" mass="14596">MTRFFRYALMASALLGGAAQAQTVSTPSTTSSPFGQVYSPGTTTAQQGAQAPSADQQQHGGEHFRARGKRSLPPGYQDAPSNDFQHGPDPDHLAGIQRDASTGANIGKFGSSYQNSNPTQSGQLGDSTGNGWVAPRGNGW</sequence>
<feature type="compositionally biased region" description="Low complexity" evidence="1">
    <location>
        <begin position="24"/>
        <end position="33"/>
    </location>
</feature>
<feature type="compositionally biased region" description="Polar residues" evidence="1">
    <location>
        <begin position="111"/>
        <end position="130"/>
    </location>
</feature>
<name>A0A511AWQ1_9PROT</name>
<feature type="signal peptide" evidence="2">
    <location>
        <begin position="1"/>
        <end position="21"/>
    </location>
</feature>
<evidence type="ECO:0000256" key="2">
    <source>
        <dbReference type="SAM" id="SignalP"/>
    </source>
</evidence>
<keyword evidence="2" id="KW-0732">Signal</keyword>
<dbReference type="EMBL" id="BJUZ01000001">
    <property type="protein sequence ID" value="GEK92640.1"/>
    <property type="molecule type" value="Genomic_DNA"/>
</dbReference>